<dbReference type="GO" id="GO:0005634">
    <property type="term" value="C:nucleus"/>
    <property type="evidence" value="ECO:0007669"/>
    <property type="project" value="TreeGrafter"/>
</dbReference>
<dbReference type="Gene3D" id="1.20.5.190">
    <property type="match status" value="1"/>
</dbReference>
<keyword evidence="2 3" id="KW-0040">ANK repeat</keyword>
<dbReference type="Pfam" id="PF00612">
    <property type="entry name" value="IQ"/>
    <property type="match status" value="1"/>
</dbReference>
<feature type="repeat" description="ANK" evidence="3">
    <location>
        <begin position="528"/>
        <end position="560"/>
    </location>
</feature>
<evidence type="ECO:0008006" key="7">
    <source>
        <dbReference type="Google" id="ProtNLM"/>
    </source>
</evidence>
<dbReference type="CDD" id="cd23767">
    <property type="entry name" value="IQCD"/>
    <property type="match status" value="1"/>
</dbReference>
<dbReference type="Gene3D" id="1.25.40.20">
    <property type="entry name" value="Ankyrin repeat-containing domain"/>
    <property type="match status" value="6"/>
</dbReference>
<feature type="repeat" description="ANK" evidence="3">
    <location>
        <begin position="561"/>
        <end position="593"/>
    </location>
</feature>
<keyword evidence="1" id="KW-0677">Repeat</keyword>
<feature type="compositionally biased region" description="Polar residues" evidence="4">
    <location>
        <begin position="1096"/>
        <end position="1108"/>
    </location>
</feature>
<feature type="region of interest" description="Disordered" evidence="4">
    <location>
        <begin position="1"/>
        <end position="46"/>
    </location>
</feature>
<dbReference type="Pfam" id="PF13857">
    <property type="entry name" value="Ank_5"/>
    <property type="match status" value="1"/>
</dbReference>
<dbReference type="AlphaFoldDB" id="A0AAV2PQW7"/>
<reference evidence="5 6" key="1">
    <citation type="submission" date="2024-05" db="EMBL/GenBank/DDBJ databases">
        <authorList>
            <person name="Wallberg A."/>
        </authorList>
    </citation>
    <scope>NUCLEOTIDE SEQUENCE [LARGE SCALE GENOMIC DNA]</scope>
</reference>
<evidence type="ECO:0000256" key="2">
    <source>
        <dbReference type="ARBA" id="ARBA00023043"/>
    </source>
</evidence>
<dbReference type="PANTHER" id="PTHR24124:SF14">
    <property type="entry name" value="CHROMOSOME UNDETERMINED SCAFFOLD_25, WHOLE GENOME SHOTGUN SEQUENCE"/>
    <property type="match status" value="1"/>
</dbReference>
<feature type="repeat" description="ANK" evidence="3">
    <location>
        <begin position="395"/>
        <end position="416"/>
    </location>
</feature>
<protein>
    <recommendedName>
        <fullName evidence="7">Inversin</fullName>
    </recommendedName>
</protein>
<feature type="region of interest" description="Disordered" evidence="4">
    <location>
        <begin position="1084"/>
        <end position="1115"/>
    </location>
</feature>
<organism evidence="5 6">
    <name type="scientific">Meganyctiphanes norvegica</name>
    <name type="common">Northern krill</name>
    <name type="synonym">Thysanopoda norvegica</name>
    <dbReference type="NCBI Taxonomy" id="48144"/>
    <lineage>
        <taxon>Eukaryota</taxon>
        <taxon>Metazoa</taxon>
        <taxon>Ecdysozoa</taxon>
        <taxon>Arthropoda</taxon>
        <taxon>Crustacea</taxon>
        <taxon>Multicrustacea</taxon>
        <taxon>Malacostraca</taxon>
        <taxon>Eumalacostraca</taxon>
        <taxon>Eucarida</taxon>
        <taxon>Euphausiacea</taxon>
        <taxon>Euphausiidae</taxon>
        <taxon>Meganyctiphanes</taxon>
    </lineage>
</organism>
<comment type="caution">
    <text evidence="5">The sequence shown here is derived from an EMBL/GenBank/DDBJ whole genome shotgun (WGS) entry which is preliminary data.</text>
</comment>
<dbReference type="PROSITE" id="PS50297">
    <property type="entry name" value="ANK_REP_REGION"/>
    <property type="match status" value="11"/>
</dbReference>
<feature type="repeat" description="ANK" evidence="3">
    <location>
        <begin position="594"/>
        <end position="626"/>
    </location>
</feature>
<dbReference type="GO" id="GO:0010468">
    <property type="term" value="P:regulation of gene expression"/>
    <property type="evidence" value="ECO:0007669"/>
    <property type="project" value="TreeGrafter"/>
</dbReference>
<feature type="repeat" description="ANK" evidence="3">
    <location>
        <begin position="495"/>
        <end position="527"/>
    </location>
</feature>
<evidence type="ECO:0000256" key="1">
    <source>
        <dbReference type="ARBA" id="ARBA00022737"/>
    </source>
</evidence>
<feature type="repeat" description="ANK" evidence="3">
    <location>
        <begin position="627"/>
        <end position="659"/>
    </location>
</feature>
<gene>
    <name evidence="5" type="ORF">MNOR_LOCUS3477</name>
</gene>
<dbReference type="SMART" id="SM00248">
    <property type="entry name" value="ANK"/>
    <property type="match status" value="16"/>
</dbReference>
<feature type="repeat" description="ANK" evidence="3">
    <location>
        <begin position="325"/>
        <end position="357"/>
    </location>
</feature>
<sequence length="1115" mass="122132">MGSPASNGGGVAGEELSLSEEGTKLQGAGIAAKEEDGEEERSSSSLIKEDGQLKVIRERSSEVDPCLSVFAILTLSSVCLQYNPCIHQVFNFNPTYLNQYYGSNDTSLLSLNQLQNSINQQQPLLSPITPNTLQLQPHQQPLSPGFLTGAGYHFGLSGSQLLGGVRLPGSPLFSFTQVASPLHSSTILGDKNNLAQILQEGSVNLESRDRWGRVALVYGILSNHQEAVEALLKAGARIDAIDSHRRTPLHYAAYKGNLGSLKALLSNIELNRSNGTDSFADGLWLAQDAGGVTPLHHAAHHNSPKFLQALLKYAAPGTLDIEDHHKRTPLHWAAAYGSEENVRLLIKHGANNLLPDQEGKTPLHWASMSKTEGVTNCVKILISTAPSSVNWQDYDGITALHLAVAEAQQDTVEVLLGVTKCKVDICDNQFRTPLHWAANRGLTSIVGLLLGAGATLSAVDVYGATPLHYAAQLNHARTVELVVRRPSIREEASKDGCTALLWAAARGADDAIKVMVRHGALVQQCDPRGCTALHIAAGGGHVSTVSVLLRLRAHPDHADNEGRTPLQYAALGGHANIVKLLAQAGASLHHQDAEGQCALHHSVISGHLHLAHILIKAGSSVNVTDYYGRTPLHMAAWRGLSNIIYLLLENRGDVNARDHQGKSALHWAAEHGHLGAVNTLLGFHAYPNYTSTTKERYTAVDCAYVAEHLEVAEVLLEAGGVSITCIMEVAAIKIQSVFRGRQAREKYLKHMRSLKLNGKYKLANVESELNCENLQSIIQSSKIDPCSQKILNQKIHTEGGILEKVNTVTSELGHRTLKSDQLSSKGLTSSFLHGSRKKTVRNLQLPNPEDLGLDREIHNEDIESIHKEVDYADINRAIQGHSIILGQSLHSPAANATALIKTTLKPIDTKFTNPSTNSNSEDTENSIELKTENEDCIIKDHFLRKNKELQMQKCKPSNKKSLKEIIMQIDNVSTHFDITSQAKTDFLKRKCENRNIKFINLKEHKIGEAETASKDFRIIEKGNQSHQQRRKHQERAGDQSKMVMGVLSAVEKAKAQDKWNKQLATLKLQEVRCPKKDNTQHTISYNIVEHTAGHKPSSNKLSSFPKQQLENKSDK</sequence>
<dbReference type="InterPro" id="IPR000048">
    <property type="entry name" value="IQ_motif_EF-hand-BS"/>
</dbReference>
<dbReference type="EMBL" id="CAXKWB010001188">
    <property type="protein sequence ID" value="CAL4063591.1"/>
    <property type="molecule type" value="Genomic_DNA"/>
</dbReference>
<proteinExistence type="predicted"/>
<evidence type="ECO:0000313" key="6">
    <source>
        <dbReference type="Proteomes" id="UP001497623"/>
    </source>
</evidence>
<dbReference type="InterPro" id="IPR036770">
    <property type="entry name" value="Ankyrin_rpt-contain_sf"/>
</dbReference>
<dbReference type="SUPFAM" id="SSF48403">
    <property type="entry name" value="Ankyrin repeat"/>
    <property type="match status" value="2"/>
</dbReference>
<dbReference type="Proteomes" id="UP001497623">
    <property type="component" value="Unassembled WGS sequence"/>
</dbReference>
<feature type="non-terminal residue" evidence="5">
    <location>
        <position position="1115"/>
    </location>
</feature>
<evidence type="ECO:0000256" key="3">
    <source>
        <dbReference type="PROSITE-ProRule" id="PRU00023"/>
    </source>
</evidence>
<feature type="repeat" description="ANK" evidence="3">
    <location>
        <begin position="660"/>
        <end position="692"/>
    </location>
</feature>
<keyword evidence="6" id="KW-1185">Reference proteome</keyword>
<dbReference type="PROSITE" id="PS50096">
    <property type="entry name" value="IQ"/>
    <property type="match status" value="1"/>
</dbReference>
<feature type="repeat" description="ANK" evidence="3">
    <location>
        <begin position="244"/>
        <end position="267"/>
    </location>
</feature>
<dbReference type="PANTHER" id="PTHR24124">
    <property type="entry name" value="ANKYRIN REPEAT FAMILY A"/>
    <property type="match status" value="1"/>
</dbReference>
<feature type="repeat" description="ANK" evidence="3">
    <location>
        <begin position="290"/>
        <end position="315"/>
    </location>
</feature>
<dbReference type="InterPro" id="IPR002110">
    <property type="entry name" value="Ankyrin_rpt"/>
</dbReference>
<dbReference type="SMART" id="SM00015">
    <property type="entry name" value="IQ"/>
    <property type="match status" value="1"/>
</dbReference>
<feature type="repeat" description="ANK" evidence="3">
    <location>
        <begin position="462"/>
        <end position="485"/>
    </location>
</feature>
<dbReference type="Pfam" id="PF12796">
    <property type="entry name" value="Ank_2"/>
    <property type="match status" value="5"/>
</dbReference>
<dbReference type="PROSITE" id="PS50088">
    <property type="entry name" value="ANK_REPEAT"/>
    <property type="match status" value="13"/>
</dbReference>
<name>A0AAV2PQW7_MEGNR</name>
<evidence type="ECO:0000256" key="4">
    <source>
        <dbReference type="SAM" id="MobiDB-lite"/>
    </source>
</evidence>
<feature type="repeat" description="ANK" evidence="3">
    <location>
        <begin position="429"/>
        <end position="461"/>
    </location>
</feature>
<feature type="repeat" description="ANK" evidence="3">
    <location>
        <begin position="211"/>
        <end position="243"/>
    </location>
</feature>
<evidence type="ECO:0000313" key="5">
    <source>
        <dbReference type="EMBL" id="CAL4063591.1"/>
    </source>
</evidence>
<accession>A0AAV2PQW7</accession>